<dbReference type="AlphaFoldDB" id="A0A326RNE9"/>
<sequence length="85" mass="9791">MRELLKKFHFFFSYILESLVQTKLIMKKGRFRRVALLVLTLFGAMGLNSVSAERVFWESADKCVYGCYQPGGDCLSADPWEQTDC</sequence>
<name>A0A326RNE9_9BACT</name>
<gene>
    <name evidence="1" type="ORF">CLV31_11720</name>
</gene>
<protein>
    <submittedName>
        <fullName evidence="1">Uncharacterized protein</fullName>
    </submittedName>
</protein>
<accession>A0A326RNE9</accession>
<evidence type="ECO:0000313" key="2">
    <source>
        <dbReference type="Proteomes" id="UP000248917"/>
    </source>
</evidence>
<keyword evidence="2" id="KW-1185">Reference proteome</keyword>
<dbReference type="EMBL" id="QKTX01000017">
    <property type="protein sequence ID" value="PZV78512.1"/>
    <property type="molecule type" value="Genomic_DNA"/>
</dbReference>
<dbReference type="Proteomes" id="UP000248917">
    <property type="component" value="Unassembled WGS sequence"/>
</dbReference>
<reference evidence="1 2" key="1">
    <citation type="submission" date="2018-06" db="EMBL/GenBank/DDBJ databases">
        <title>Genomic Encyclopedia of Archaeal and Bacterial Type Strains, Phase II (KMG-II): from individual species to whole genera.</title>
        <authorList>
            <person name="Goeker M."/>
        </authorList>
    </citation>
    <scope>NUCLEOTIDE SEQUENCE [LARGE SCALE GENOMIC DNA]</scope>
    <source>
        <strain evidence="1 2">T4</strain>
    </source>
</reference>
<evidence type="ECO:0000313" key="1">
    <source>
        <dbReference type="EMBL" id="PZV78512.1"/>
    </source>
</evidence>
<organism evidence="1 2">
    <name type="scientific">Algoriphagus aquaeductus</name>
    <dbReference type="NCBI Taxonomy" id="475299"/>
    <lineage>
        <taxon>Bacteria</taxon>
        <taxon>Pseudomonadati</taxon>
        <taxon>Bacteroidota</taxon>
        <taxon>Cytophagia</taxon>
        <taxon>Cytophagales</taxon>
        <taxon>Cyclobacteriaceae</taxon>
        <taxon>Algoriphagus</taxon>
    </lineage>
</organism>
<proteinExistence type="predicted"/>
<comment type="caution">
    <text evidence="1">The sequence shown here is derived from an EMBL/GenBank/DDBJ whole genome shotgun (WGS) entry which is preliminary data.</text>
</comment>